<gene>
    <name evidence="1" type="ORF">FSB_LOCUS18337</name>
</gene>
<dbReference type="AlphaFoldDB" id="A0A2N9FTG8"/>
<sequence length="47" mass="5058">MASLAMANLIRLSSLLGWDYDSKSSVAPNIDSRDCSCTFLDGGQIMC</sequence>
<dbReference type="EMBL" id="OIVN01001147">
    <property type="protein sequence ID" value="SPC90455.1"/>
    <property type="molecule type" value="Genomic_DNA"/>
</dbReference>
<evidence type="ECO:0000313" key="1">
    <source>
        <dbReference type="EMBL" id="SPC90455.1"/>
    </source>
</evidence>
<name>A0A2N9FTG8_FAGSY</name>
<protein>
    <submittedName>
        <fullName evidence="1">Uncharacterized protein</fullName>
    </submittedName>
</protein>
<reference evidence="1" key="1">
    <citation type="submission" date="2018-02" db="EMBL/GenBank/DDBJ databases">
        <authorList>
            <person name="Cohen D.B."/>
            <person name="Kent A.D."/>
        </authorList>
    </citation>
    <scope>NUCLEOTIDE SEQUENCE</scope>
</reference>
<organism evidence="1">
    <name type="scientific">Fagus sylvatica</name>
    <name type="common">Beechnut</name>
    <dbReference type="NCBI Taxonomy" id="28930"/>
    <lineage>
        <taxon>Eukaryota</taxon>
        <taxon>Viridiplantae</taxon>
        <taxon>Streptophyta</taxon>
        <taxon>Embryophyta</taxon>
        <taxon>Tracheophyta</taxon>
        <taxon>Spermatophyta</taxon>
        <taxon>Magnoliopsida</taxon>
        <taxon>eudicotyledons</taxon>
        <taxon>Gunneridae</taxon>
        <taxon>Pentapetalae</taxon>
        <taxon>rosids</taxon>
        <taxon>fabids</taxon>
        <taxon>Fagales</taxon>
        <taxon>Fagaceae</taxon>
        <taxon>Fagus</taxon>
    </lineage>
</organism>
<accession>A0A2N9FTG8</accession>
<proteinExistence type="predicted"/>